<dbReference type="EMBL" id="JABAIA010000001">
    <property type="protein sequence ID" value="NLR63415.1"/>
    <property type="molecule type" value="Genomic_DNA"/>
</dbReference>
<feature type="signal peptide" evidence="1">
    <location>
        <begin position="1"/>
        <end position="26"/>
    </location>
</feature>
<accession>A0A847RRM8</accession>
<gene>
    <name evidence="2" type="ORF">HGH92_03770</name>
</gene>
<sequence>MQIRVRGVCYLHFLAAATAGMRSAIAPIFQAAATSNITTDPFLQTANKCSTKIDDNPFLQAANKDAVKQSPPPDIAKKKATEKNCLLKITDKNTKK</sequence>
<keyword evidence="1" id="KW-0732">Signal</keyword>
<dbReference type="AlphaFoldDB" id="A0A847RRM8"/>
<evidence type="ECO:0000313" key="2">
    <source>
        <dbReference type="EMBL" id="NLR63415.1"/>
    </source>
</evidence>
<comment type="caution">
    <text evidence="2">The sequence shown here is derived from an EMBL/GenBank/DDBJ whole genome shotgun (WGS) entry which is preliminary data.</text>
</comment>
<name>A0A847RRM8_9BACT</name>
<evidence type="ECO:0000313" key="3">
    <source>
        <dbReference type="Proteomes" id="UP000570474"/>
    </source>
</evidence>
<protein>
    <submittedName>
        <fullName evidence="2">Uncharacterized protein</fullName>
    </submittedName>
</protein>
<organism evidence="2 3">
    <name type="scientific">Chitinophaga varians</name>
    <dbReference type="NCBI Taxonomy" id="2202339"/>
    <lineage>
        <taxon>Bacteria</taxon>
        <taxon>Pseudomonadati</taxon>
        <taxon>Bacteroidota</taxon>
        <taxon>Chitinophagia</taxon>
        <taxon>Chitinophagales</taxon>
        <taxon>Chitinophagaceae</taxon>
        <taxon>Chitinophaga</taxon>
    </lineage>
</organism>
<keyword evidence="3" id="KW-1185">Reference proteome</keyword>
<reference evidence="2 3" key="1">
    <citation type="submission" date="2020-04" db="EMBL/GenBank/DDBJ databases">
        <authorList>
            <person name="Yin C."/>
        </authorList>
    </citation>
    <scope>NUCLEOTIDE SEQUENCE [LARGE SCALE GENOMIC DNA]</scope>
    <source>
        <strain evidence="2 3">Ae27</strain>
    </source>
</reference>
<proteinExistence type="predicted"/>
<dbReference type="Proteomes" id="UP000570474">
    <property type="component" value="Unassembled WGS sequence"/>
</dbReference>
<evidence type="ECO:0000256" key="1">
    <source>
        <dbReference type="SAM" id="SignalP"/>
    </source>
</evidence>
<dbReference type="RefSeq" id="WP_168869413.1">
    <property type="nucleotide sequence ID" value="NZ_JABAIA010000001.1"/>
</dbReference>
<feature type="chain" id="PRO_5032536967" evidence="1">
    <location>
        <begin position="27"/>
        <end position="96"/>
    </location>
</feature>